<dbReference type="Proteomes" id="UP000285961">
    <property type="component" value="Unassembled WGS sequence"/>
</dbReference>
<sequence length="147" mass="16679">MTTDQKVYRILDANANRAREGLRVVEEYLRFICDDATFTARLKGLRHHITETLTRLDMDEKLIGARSSDTDVGASSSSRSEANRSDTAHIMTANLRRSQEALRVLEEYSKLISHRASAEFKEMRFDLYTIEKDIRLAMPGMHGAGGE</sequence>
<accession>A0A419EZQ2</accession>
<evidence type="ECO:0000256" key="1">
    <source>
        <dbReference type="SAM" id="MobiDB-lite"/>
    </source>
</evidence>
<dbReference type="InterPro" id="IPR041397">
    <property type="entry name" value="ThiD2"/>
</dbReference>
<evidence type="ECO:0000313" key="4">
    <source>
        <dbReference type="Proteomes" id="UP000285961"/>
    </source>
</evidence>
<organism evidence="3 4">
    <name type="scientific">Candidatus Abyssobacteria bacterium SURF_17</name>
    <dbReference type="NCBI Taxonomy" id="2093361"/>
    <lineage>
        <taxon>Bacteria</taxon>
        <taxon>Pseudomonadati</taxon>
        <taxon>Candidatus Hydrogenedentota</taxon>
        <taxon>Candidatus Abyssobacteria</taxon>
    </lineage>
</organism>
<gene>
    <name evidence="3" type="ORF">C4532_08840</name>
</gene>
<evidence type="ECO:0000259" key="2">
    <source>
        <dbReference type="Pfam" id="PF17792"/>
    </source>
</evidence>
<dbReference type="EMBL" id="QZKI01000065">
    <property type="protein sequence ID" value="RJP70778.1"/>
    <property type="molecule type" value="Genomic_DNA"/>
</dbReference>
<protein>
    <submittedName>
        <fullName evidence="3">Thiamine-phosphate pyrophosphorylase</fullName>
    </submittedName>
</protein>
<feature type="region of interest" description="Disordered" evidence="1">
    <location>
        <begin position="67"/>
        <end position="86"/>
    </location>
</feature>
<reference evidence="3 4" key="1">
    <citation type="journal article" date="2017" name="ISME J.">
        <title>Energy and carbon metabolisms in a deep terrestrial subsurface fluid microbial community.</title>
        <authorList>
            <person name="Momper L."/>
            <person name="Jungbluth S.P."/>
            <person name="Lee M.D."/>
            <person name="Amend J.P."/>
        </authorList>
    </citation>
    <scope>NUCLEOTIDE SEQUENCE [LARGE SCALE GENOMIC DNA]</scope>
    <source>
        <strain evidence="3">SURF_17</strain>
    </source>
</reference>
<evidence type="ECO:0000313" key="3">
    <source>
        <dbReference type="EMBL" id="RJP70778.1"/>
    </source>
</evidence>
<feature type="domain" description="ThiD2" evidence="2">
    <location>
        <begin position="9"/>
        <end position="132"/>
    </location>
</feature>
<proteinExistence type="predicted"/>
<dbReference type="Pfam" id="PF17792">
    <property type="entry name" value="ThiD2"/>
    <property type="match status" value="1"/>
</dbReference>
<feature type="compositionally biased region" description="Low complexity" evidence="1">
    <location>
        <begin position="67"/>
        <end position="80"/>
    </location>
</feature>
<name>A0A419EZQ2_9BACT</name>
<comment type="caution">
    <text evidence="3">The sequence shown here is derived from an EMBL/GenBank/DDBJ whole genome shotgun (WGS) entry which is preliminary data.</text>
</comment>
<dbReference type="AlphaFoldDB" id="A0A419EZQ2"/>